<organism evidence="2 3">
    <name type="scientific">Vigna mungo</name>
    <name type="common">Black gram</name>
    <name type="synonym">Phaseolus mungo</name>
    <dbReference type="NCBI Taxonomy" id="3915"/>
    <lineage>
        <taxon>Eukaryota</taxon>
        <taxon>Viridiplantae</taxon>
        <taxon>Streptophyta</taxon>
        <taxon>Embryophyta</taxon>
        <taxon>Tracheophyta</taxon>
        <taxon>Spermatophyta</taxon>
        <taxon>Magnoliopsida</taxon>
        <taxon>eudicotyledons</taxon>
        <taxon>Gunneridae</taxon>
        <taxon>Pentapetalae</taxon>
        <taxon>rosids</taxon>
        <taxon>fabids</taxon>
        <taxon>Fabales</taxon>
        <taxon>Fabaceae</taxon>
        <taxon>Papilionoideae</taxon>
        <taxon>50 kb inversion clade</taxon>
        <taxon>NPAAA clade</taxon>
        <taxon>indigoferoid/millettioid clade</taxon>
        <taxon>Phaseoleae</taxon>
        <taxon>Vigna</taxon>
    </lineage>
</organism>
<dbReference type="EMBL" id="CP144696">
    <property type="protein sequence ID" value="WVZ12539.1"/>
    <property type="molecule type" value="Genomic_DNA"/>
</dbReference>
<gene>
    <name evidence="2" type="ORF">V8G54_017069</name>
</gene>
<name>A0AAQ3NLE4_VIGMU</name>
<dbReference type="Proteomes" id="UP001374535">
    <property type="component" value="Chromosome 5"/>
</dbReference>
<dbReference type="AlphaFoldDB" id="A0AAQ3NLE4"/>
<proteinExistence type="predicted"/>
<feature type="region of interest" description="Disordered" evidence="1">
    <location>
        <begin position="38"/>
        <end position="64"/>
    </location>
</feature>
<evidence type="ECO:0000256" key="1">
    <source>
        <dbReference type="SAM" id="MobiDB-lite"/>
    </source>
</evidence>
<evidence type="ECO:0000313" key="3">
    <source>
        <dbReference type="Proteomes" id="UP001374535"/>
    </source>
</evidence>
<reference evidence="2 3" key="1">
    <citation type="journal article" date="2023" name="Life. Sci Alliance">
        <title>Evolutionary insights into 3D genome organization and epigenetic landscape of Vigna mungo.</title>
        <authorList>
            <person name="Junaid A."/>
            <person name="Singh B."/>
            <person name="Bhatia S."/>
        </authorList>
    </citation>
    <scope>NUCLEOTIDE SEQUENCE [LARGE SCALE GENOMIC DNA]</scope>
    <source>
        <strain evidence="2">Urdbean</strain>
    </source>
</reference>
<protein>
    <submittedName>
        <fullName evidence="2">Uncharacterized protein</fullName>
    </submittedName>
</protein>
<evidence type="ECO:0000313" key="2">
    <source>
        <dbReference type="EMBL" id="WVZ12539.1"/>
    </source>
</evidence>
<sequence>MTQRWSKDGMCLERRQRPHGDDVEMALQAAFVVPCSDTRDGLEEDAKSTKQREHDESAPEARRDTAIEKVRVLRDPVRVVDGCASGVAMGVSVASNGVLHRLLAVVACCGPIKVADCRLGLIFLDSLDDKENGKDQILKPVNVNNVLVRRMTFIEIPNMKRMTFTNISNLKAPKESDFGSLNRV</sequence>
<accession>A0AAQ3NLE4</accession>
<keyword evidence="3" id="KW-1185">Reference proteome</keyword>